<accession>A0A194SDH3</accession>
<proteinExistence type="predicted"/>
<keyword evidence="3" id="KW-1185">Reference proteome</keyword>
<reference evidence="2 3" key="1">
    <citation type="journal article" date="2015" name="Front. Microbiol.">
        <title>Genome sequence of the plant growth promoting endophytic yeast Rhodotorula graminis WP1.</title>
        <authorList>
            <person name="Firrincieli A."/>
            <person name="Otillar R."/>
            <person name="Salamov A."/>
            <person name="Schmutz J."/>
            <person name="Khan Z."/>
            <person name="Redman R.S."/>
            <person name="Fleck N.D."/>
            <person name="Lindquist E."/>
            <person name="Grigoriev I.V."/>
            <person name="Doty S.L."/>
        </authorList>
    </citation>
    <scope>NUCLEOTIDE SEQUENCE [LARGE SCALE GENOMIC DNA]</scope>
    <source>
        <strain evidence="2 3">WP1</strain>
    </source>
</reference>
<dbReference type="RefSeq" id="XP_018274544.1">
    <property type="nucleotide sequence ID" value="XM_018415574.1"/>
</dbReference>
<name>A0A194SDH3_RHOGW</name>
<protein>
    <submittedName>
        <fullName evidence="2">Uncharacterized protein</fullName>
    </submittedName>
</protein>
<dbReference type="GeneID" id="28976022"/>
<gene>
    <name evidence="2" type="ORF">RHOBADRAFT_50954</name>
</gene>
<dbReference type="OrthoDB" id="2522994at2759"/>
<evidence type="ECO:0000313" key="2">
    <source>
        <dbReference type="EMBL" id="KPV78495.1"/>
    </source>
</evidence>
<dbReference type="EMBL" id="KQ474073">
    <property type="protein sequence ID" value="KPV78495.1"/>
    <property type="molecule type" value="Genomic_DNA"/>
</dbReference>
<evidence type="ECO:0000256" key="1">
    <source>
        <dbReference type="SAM" id="MobiDB-lite"/>
    </source>
</evidence>
<organism evidence="2 3">
    <name type="scientific">Rhodotorula graminis (strain WP1)</name>
    <dbReference type="NCBI Taxonomy" id="578459"/>
    <lineage>
        <taxon>Eukaryota</taxon>
        <taxon>Fungi</taxon>
        <taxon>Dikarya</taxon>
        <taxon>Basidiomycota</taxon>
        <taxon>Pucciniomycotina</taxon>
        <taxon>Microbotryomycetes</taxon>
        <taxon>Sporidiobolales</taxon>
        <taxon>Sporidiobolaceae</taxon>
        <taxon>Rhodotorula</taxon>
    </lineage>
</organism>
<evidence type="ECO:0000313" key="3">
    <source>
        <dbReference type="Proteomes" id="UP000053890"/>
    </source>
</evidence>
<sequence length="287" mass="31516">MLHEPTGFSASLVALPATSTPASRHLEPEHCTSAPTDLERVAWVEHSPETPIRVFFAREETLRPVGELEAYASYLFCPGGTPWVKIYAIGDGVARCASHWCMDGRFGPEVEDLAQVGEASVSLKIYACKLLPGTELGQGLLYTKDVAFMDRDHPVVVFTWQYASRKHLLQLGVLPDAGPSLHDAHALYSPLSAPLDLLRASLQLATDIMTPEQRAQLGDALSRSKDVLALLPPAAQVELERYRDQASMTPRVTPYNDEVPLVVEGPKTRSRSAPERRKSYADPSDSE</sequence>
<feature type="region of interest" description="Disordered" evidence="1">
    <location>
        <begin position="248"/>
        <end position="287"/>
    </location>
</feature>
<dbReference type="AlphaFoldDB" id="A0A194SDH3"/>
<dbReference type="Proteomes" id="UP000053890">
    <property type="component" value="Unassembled WGS sequence"/>
</dbReference>